<dbReference type="EMBL" id="BT140939">
    <property type="protein sequence ID" value="AFK40734.1"/>
    <property type="molecule type" value="mRNA"/>
</dbReference>
<proteinExistence type="evidence at transcript level"/>
<name>I3SKE2_LOTJA</name>
<organism evidence="1">
    <name type="scientific">Lotus japonicus</name>
    <name type="common">Lotus corniculatus var. japonicus</name>
    <dbReference type="NCBI Taxonomy" id="34305"/>
    <lineage>
        <taxon>Eukaryota</taxon>
        <taxon>Viridiplantae</taxon>
        <taxon>Streptophyta</taxon>
        <taxon>Embryophyta</taxon>
        <taxon>Tracheophyta</taxon>
        <taxon>Spermatophyta</taxon>
        <taxon>Magnoliopsida</taxon>
        <taxon>eudicotyledons</taxon>
        <taxon>Gunneridae</taxon>
        <taxon>Pentapetalae</taxon>
        <taxon>rosids</taxon>
        <taxon>fabids</taxon>
        <taxon>Fabales</taxon>
        <taxon>Fabaceae</taxon>
        <taxon>Papilionoideae</taxon>
        <taxon>50 kb inversion clade</taxon>
        <taxon>NPAAA clade</taxon>
        <taxon>Hologalegina</taxon>
        <taxon>robinioid clade</taxon>
        <taxon>Loteae</taxon>
        <taxon>Lotus</taxon>
    </lineage>
</organism>
<protein>
    <submittedName>
        <fullName evidence="1">Uncharacterized protein</fullName>
    </submittedName>
</protein>
<dbReference type="AlphaFoldDB" id="I3SKE2"/>
<evidence type="ECO:0000313" key="1">
    <source>
        <dbReference type="EMBL" id="AFK40734.1"/>
    </source>
</evidence>
<sequence length="56" mass="6398">MFVRPVHRRSLRGRSKNLACHAGSSLSYMNPLFVYKFFAGSLSTATWTYKSVMPQL</sequence>
<reference evidence="1" key="1">
    <citation type="submission" date="2012-05" db="EMBL/GenBank/DDBJ databases">
        <authorList>
            <person name="Krishnakumar V."/>
            <person name="Cheung F."/>
            <person name="Xiao Y."/>
            <person name="Chan A."/>
            <person name="Moskal W.A."/>
            <person name="Town C.D."/>
        </authorList>
    </citation>
    <scope>NUCLEOTIDE SEQUENCE</scope>
</reference>
<accession>I3SKE2</accession>